<keyword evidence="2 5" id="KW-0808">Transferase</keyword>
<comment type="caution">
    <text evidence="5">The sequence shown here is derived from an EMBL/GenBank/DDBJ whole genome shotgun (WGS) entry which is preliminary data.</text>
</comment>
<keyword evidence="3" id="KW-0418">Kinase</keyword>
<evidence type="ECO:0000256" key="1">
    <source>
        <dbReference type="ARBA" id="ARBA00010688"/>
    </source>
</evidence>
<dbReference type="Pfam" id="PF00294">
    <property type="entry name" value="PfkB"/>
    <property type="match status" value="1"/>
</dbReference>
<accession>A0ABU0TK68</accession>
<name>A0ABU0TK68_9FLAO</name>
<gene>
    <name evidence="5" type="ORF">QE404_001765</name>
</gene>
<evidence type="ECO:0000256" key="3">
    <source>
        <dbReference type="ARBA" id="ARBA00022777"/>
    </source>
</evidence>
<feature type="domain" description="Carbohydrate kinase PfkB" evidence="4">
    <location>
        <begin position="13"/>
        <end position="287"/>
    </location>
</feature>
<evidence type="ECO:0000313" key="6">
    <source>
        <dbReference type="Proteomes" id="UP001225072"/>
    </source>
</evidence>
<reference evidence="5 6" key="1">
    <citation type="submission" date="2023-07" db="EMBL/GenBank/DDBJ databases">
        <title>Functional and genomic diversity of the sorghum phyllosphere microbiome.</title>
        <authorList>
            <person name="Shade A."/>
        </authorList>
    </citation>
    <scope>NUCLEOTIDE SEQUENCE [LARGE SCALE GENOMIC DNA]</scope>
    <source>
        <strain evidence="5 6">SORGH_AS_1064</strain>
    </source>
</reference>
<keyword evidence="6" id="KW-1185">Reference proteome</keyword>
<dbReference type="InterPro" id="IPR050306">
    <property type="entry name" value="PfkB_Carbo_kinase"/>
</dbReference>
<dbReference type="RefSeq" id="WP_307449286.1">
    <property type="nucleotide sequence ID" value="NZ_JAUTAL010000001.1"/>
</dbReference>
<dbReference type="Proteomes" id="UP001225072">
    <property type="component" value="Unassembled WGS sequence"/>
</dbReference>
<evidence type="ECO:0000313" key="5">
    <source>
        <dbReference type="EMBL" id="MDQ1096618.1"/>
    </source>
</evidence>
<dbReference type="CDD" id="cd01167">
    <property type="entry name" value="bac_FRK"/>
    <property type="match status" value="1"/>
</dbReference>
<sequence>MFLNNTINAVSFGEVLFDVFGEEKKIGGAPLNLALRTASFGFPVAMISAVGNDEDGQVICDYIKENQLDTSGMITTDDYDTGIVQVSLNERGSATYEIKFPSAWDFIETNENILSIVKNADVFFYGSLICRNEVSKNTLISLLDSNPDMFRVFDVNLRKPFYNMELLEQLMNKADFIKFNDEEILEIASALGFTSGNLEENIRFISERTNTNSICVTLGKHGSLLLWEGKMYRHGGYPVKVADTVGAGDSFLASLIAQLLSNRKPDEAMDFASAVGAIVASKAGANPIITSSDIDMFKGKTFRDPNFNPLTIQYDVR</sequence>
<proteinExistence type="inferred from homology"/>
<protein>
    <submittedName>
        <fullName evidence="5">Fructokinase</fullName>
        <ecNumber evidence="5">2.7.1.4</ecNumber>
    </submittedName>
</protein>
<dbReference type="EC" id="2.7.1.4" evidence="5"/>
<organism evidence="5 6">
    <name type="scientific">Chryseobacterium camelliae</name>
    <dbReference type="NCBI Taxonomy" id="1265445"/>
    <lineage>
        <taxon>Bacteria</taxon>
        <taxon>Pseudomonadati</taxon>
        <taxon>Bacteroidota</taxon>
        <taxon>Flavobacteriia</taxon>
        <taxon>Flavobacteriales</taxon>
        <taxon>Weeksellaceae</taxon>
        <taxon>Chryseobacterium group</taxon>
        <taxon>Chryseobacterium</taxon>
    </lineage>
</organism>
<dbReference type="PANTHER" id="PTHR43085:SF57">
    <property type="entry name" value="CARBOHYDRATE KINASE PFKB DOMAIN-CONTAINING PROTEIN"/>
    <property type="match status" value="1"/>
</dbReference>
<dbReference type="GO" id="GO:0008865">
    <property type="term" value="F:fructokinase activity"/>
    <property type="evidence" value="ECO:0007669"/>
    <property type="project" value="UniProtKB-EC"/>
</dbReference>
<dbReference type="InterPro" id="IPR011611">
    <property type="entry name" value="PfkB_dom"/>
</dbReference>
<evidence type="ECO:0000259" key="4">
    <source>
        <dbReference type="Pfam" id="PF00294"/>
    </source>
</evidence>
<dbReference type="Gene3D" id="3.40.1190.20">
    <property type="match status" value="1"/>
</dbReference>
<comment type="similarity">
    <text evidence="1">Belongs to the carbohydrate kinase PfkB family.</text>
</comment>
<dbReference type="EMBL" id="JAUTAL010000001">
    <property type="protein sequence ID" value="MDQ1096618.1"/>
    <property type="molecule type" value="Genomic_DNA"/>
</dbReference>
<dbReference type="PANTHER" id="PTHR43085">
    <property type="entry name" value="HEXOKINASE FAMILY MEMBER"/>
    <property type="match status" value="1"/>
</dbReference>
<evidence type="ECO:0000256" key="2">
    <source>
        <dbReference type="ARBA" id="ARBA00022679"/>
    </source>
</evidence>
<dbReference type="InterPro" id="IPR029056">
    <property type="entry name" value="Ribokinase-like"/>
</dbReference>
<dbReference type="SUPFAM" id="SSF53613">
    <property type="entry name" value="Ribokinase-like"/>
    <property type="match status" value="1"/>
</dbReference>